<protein>
    <submittedName>
        <fullName evidence="2">Peptidoglycan-binding protein</fullName>
    </submittedName>
</protein>
<accession>A0ABR7IRQ7</accession>
<feature type="domain" description="Peptidoglycan binding-like" evidence="1">
    <location>
        <begin position="190"/>
        <end position="250"/>
    </location>
</feature>
<name>A0ABR7IRQ7_9CLOT</name>
<evidence type="ECO:0000259" key="1">
    <source>
        <dbReference type="Pfam" id="PF01471"/>
    </source>
</evidence>
<proteinExistence type="predicted"/>
<keyword evidence="3" id="KW-1185">Reference proteome</keyword>
<evidence type="ECO:0000313" key="2">
    <source>
        <dbReference type="EMBL" id="MBC5787834.1"/>
    </source>
</evidence>
<dbReference type="EMBL" id="JACOQK010000001">
    <property type="protein sequence ID" value="MBC5787834.1"/>
    <property type="molecule type" value="Genomic_DNA"/>
</dbReference>
<dbReference type="Gene3D" id="1.10.101.10">
    <property type="entry name" value="PGBD-like superfamily/PGBD"/>
    <property type="match status" value="3"/>
</dbReference>
<dbReference type="RefSeq" id="WP_186996626.1">
    <property type="nucleotide sequence ID" value="NZ_JACOQK010000001.1"/>
</dbReference>
<dbReference type="SUPFAM" id="SSF47090">
    <property type="entry name" value="PGBD-like"/>
    <property type="match status" value="3"/>
</dbReference>
<dbReference type="InterPro" id="IPR036365">
    <property type="entry name" value="PGBD-like_sf"/>
</dbReference>
<gene>
    <name evidence="2" type="ORF">H8Z77_07360</name>
</gene>
<dbReference type="Pfam" id="PF01471">
    <property type="entry name" value="PG_binding_1"/>
    <property type="match status" value="3"/>
</dbReference>
<feature type="domain" description="Peptidoglycan binding-like" evidence="1">
    <location>
        <begin position="288"/>
        <end position="348"/>
    </location>
</feature>
<dbReference type="PANTHER" id="PTHR41533">
    <property type="entry name" value="L,D-TRANSPEPTIDASE HI_1667-RELATED"/>
    <property type="match status" value="1"/>
</dbReference>
<reference evidence="2 3" key="1">
    <citation type="submission" date="2020-08" db="EMBL/GenBank/DDBJ databases">
        <title>Genome public.</title>
        <authorList>
            <person name="Liu C."/>
            <person name="Sun Q."/>
        </authorList>
    </citation>
    <scope>NUCLEOTIDE SEQUENCE [LARGE SCALE GENOMIC DNA]</scope>
    <source>
        <strain evidence="2 3">NSJ-27</strain>
    </source>
</reference>
<dbReference type="InterPro" id="IPR036366">
    <property type="entry name" value="PGBDSf"/>
</dbReference>
<dbReference type="Proteomes" id="UP000649151">
    <property type="component" value="Unassembled WGS sequence"/>
</dbReference>
<evidence type="ECO:0000313" key="3">
    <source>
        <dbReference type="Proteomes" id="UP000649151"/>
    </source>
</evidence>
<dbReference type="PANTHER" id="PTHR41533:SF1">
    <property type="entry name" value="L,D-TRANSPEPTIDASE YCBB-RELATED"/>
    <property type="match status" value="1"/>
</dbReference>
<sequence>MANGDLPYIPNLITVHLGKPDQEAQNVQVSFPDYIKNVASSEIYPTWPESAIRANIYAQISFALNRIYTEWYRSKGYDFDITNSTQYDQAFVYGRDIYDNISRIVDEIFNNYVRKQDSVEPYFTQFCNGTTVTCPGLSQWGTVTLAEQGYTPYEILQYYYGDDIEIVRNAPIRSNIPSYPGTVLRLGSAGNEVQDIQIQLNRIADNYPSIPKIPNISGRFDQNTENAVRQFQKIFNLTQDGAVGKSTWYKIKYIYNSVKRLGELSSEGIKYDEIANVLPTVLRRGDTGNYVQALQYYLSVIGYFNEFIPFIQIDGIFGPATEDAVKQFQSLYGLTADGIVGRQTWNKLEDAYLGIVRSLPEEYYGARAKIYPGRLLQEGMRGDDITDLQTYLSLIGRTYTEIPEIPVTGYFGSQTADAVRKFQELFGIPVSGVVGPPTWNAIANEYNAITLGGL</sequence>
<comment type="caution">
    <text evidence="2">The sequence shown here is derived from an EMBL/GenBank/DDBJ whole genome shotgun (WGS) entry which is preliminary data.</text>
</comment>
<dbReference type="InterPro" id="IPR002477">
    <property type="entry name" value="Peptidoglycan-bd-like"/>
</dbReference>
<feature type="domain" description="Peptidoglycan binding-like" evidence="1">
    <location>
        <begin position="381"/>
        <end position="442"/>
    </location>
</feature>
<dbReference type="InterPro" id="IPR052905">
    <property type="entry name" value="LD-transpeptidase_YkuD-like"/>
</dbReference>
<organism evidence="2 3">
    <name type="scientific">Clostridium facile</name>
    <dbReference type="NCBI Taxonomy" id="2763035"/>
    <lineage>
        <taxon>Bacteria</taxon>
        <taxon>Bacillati</taxon>
        <taxon>Bacillota</taxon>
        <taxon>Clostridia</taxon>
        <taxon>Eubacteriales</taxon>
        <taxon>Clostridiaceae</taxon>
        <taxon>Clostridium</taxon>
    </lineage>
</organism>